<evidence type="ECO:0000256" key="4">
    <source>
        <dbReference type="ARBA" id="ARBA00023186"/>
    </source>
</evidence>
<dbReference type="InterPro" id="IPR052094">
    <property type="entry name" value="Pre-mRNA-splicing_ERAD"/>
</dbReference>
<feature type="domain" description="J" evidence="7">
    <location>
        <begin position="14"/>
        <end position="76"/>
    </location>
</feature>
<dbReference type="SMART" id="SM00271">
    <property type="entry name" value="DnaJ"/>
    <property type="match status" value="1"/>
</dbReference>
<dbReference type="AlphaFoldDB" id="A0A8J5R0B0"/>
<reference evidence="8 9" key="1">
    <citation type="journal article" date="2021" name="DNA Res.">
        <title>Genome analysis of Candida subhashii reveals its hybrid nature and dual mitochondrial genome conformations.</title>
        <authorList>
            <person name="Mixao V."/>
            <person name="Hegedusova E."/>
            <person name="Saus E."/>
            <person name="Pryszcz L.P."/>
            <person name="Cillingova A."/>
            <person name="Nosek J."/>
            <person name="Gabaldon T."/>
        </authorList>
    </citation>
    <scope>NUCLEOTIDE SEQUENCE [LARGE SCALE GENOMIC DNA]</scope>
    <source>
        <strain evidence="8 9">CBS 10753</strain>
    </source>
</reference>
<evidence type="ECO:0000256" key="1">
    <source>
        <dbReference type="ARBA" id="ARBA00004123"/>
    </source>
</evidence>
<dbReference type="InterPro" id="IPR018253">
    <property type="entry name" value="DnaJ_domain_CS"/>
</dbReference>
<keyword evidence="3" id="KW-0963">Cytoplasm</keyword>
<name>A0A8J5R0B0_9ASCO</name>
<dbReference type="EMBL" id="JAGSYN010000079">
    <property type="protein sequence ID" value="KAG7664510.1"/>
    <property type="molecule type" value="Genomic_DNA"/>
</dbReference>
<proteinExistence type="predicted"/>
<evidence type="ECO:0000313" key="8">
    <source>
        <dbReference type="EMBL" id="KAG7664510.1"/>
    </source>
</evidence>
<dbReference type="OrthoDB" id="436519at2759"/>
<organism evidence="8 9">
    <name type="scientific">[Candida] subhashii</name>
    <dbReference type="NCBI Taxonomy" id="561895"/>
    <lineage>
        <taxon>Eukaryota</taxon>
        <taxon>Fungi</taxon>
        <taxon>Dikarya</taxon>
        <taxon>Ascomycota</taxon>
        <taxon>Saccharomycotina</taxon>
        <taxon>Pichiomycetes</taxon>
        <taxon>Debaryomycetaceae</taxon>
        <taxon>Spathaspora</taxon>
    </lineage>
</organism>
<dbReference type="PROSITE" id="PS50076">
    <property type="entry name" value="DNAJ_2"/>
    <property type="match status" value="1"/>
</dbReference>
<keyword evidence="6" id="KW-0175">Coiled coil</keyword>
<dbReference type="PANTHER" id="PTHR44313">
    <property type="entry name" value="DNAJ HOMOLOG SUBFAMILY C MEMBER 17"/>
    <property type="match status" value="1"/>
</dbReference>
<dbReference type="RefSeq" id="XP_049264742.1">
    <property type="nucleotide sequence ID" value="XM_049405660.1"/>
</dbReference>
<keyword evidence="5" id="KW-0539">Nucleus</keyword>
<dbReference type="GO" id="GO:0005737">
    <property type="term" value="C:cytoplasm"/>
    <property type="evidence" value="ECO:0007669"/>
    <property type="project" value="UniProtKB-SubCell"/>
</dbReference>
<dbReference type="CDD" id="cd06257">
    <property type="entry name" value="DnaJ"/>
    <property type="match status" value="1"/>
</dbReference>
<dbReference type="Proteomes" id="UP000694255">
    <property type="component" value="Unassembled WGS sequence"/>
</dbReference>
<dbReference type="GO" id="GO:0000390">
    <property type="term" value="P:spliceosomal complex disassembly"/>
    <property type="evidence" value="ECO:0007669"/>
    <property type="project" value="TreeGrafter"/>
</dbReference>
<dbReference type="GeneID" id="73468762"/>
<evidence type="ECO:0000256" key="3">
    <source>
        <dbReference type="ARBA" id="ARBA00022490"/>
    </source>
</evidence>
<evidence type="ECO:0000256" key="5">
    <source>
        <dbReference type="ARBA" id="ARBA00023242"/>
    </source>
</evidence>
<dbReference type="PROSITE" id="PS00636">
    <property type="entry name" value="DNAJ_1"/>
    <property type="match status" value="1"/>
</dbReference>
<dbReference type="PANTHER" id="PTHR44313:SF1">
    <property type="entry name" value="DNAJ HOMOLOG SUBFAMILY C MEMBER 17"/>
    <property type="match status" value="1"/>
</dbReference>
<evidence type="ECO:0000256" key="6">
    <source>
        <dbReference type="SAM" id="Coils"/>
    </source>
</evidence>
<keyword evidence="4" id="KW-0143">Chaperone</keyword>
<sequence>MDDVINNIISNNIDIYSFLQVQYNATSQEIRRSYRQKALLYHPDKQSGDESKFNLLLKSYEILSDPSLRSQYDNLIAAKRSREINREKLDELTKRFQDELKANEKRVDESRKKRKWDNDLDKLREEGLKRRRAKEQELLNEKLKTNGVTTIYDLPIDHIITDYSSLPTKVRLKYKYKSEMSDARVIRQIMIRFGVVKDVTVEGHDDRYGSAIVEFYSLEDAKAAEAHDYNGPANKWNGTKVRKSASLLRSCERVIDDSCKYSRNATVNEILEKYVKKNVKSVSDKDQ</sequence>
<comment type="subcellular location">
    <subcellularLocation>
        <location evidence="2">Cytoplasm</location>
    </subcellularLocation>
    <subcellularLocation>
        <location evidence="1">Nucleus</location>
    </subcellularLocation>
</comment>
<comment type="caution">
    <text evidence="8">The sequence shown here is derived from an EMBL/GenBank/DDBJ whole genome shotgun (WGS) entry which is preliminary data.</text>
</comment>
<accession>A0A8J5R0B0</accession>
<protein>
    <recommendedName>
        <fullName evidence="7">J domain-containing protein</fullName>
    </recommendedName>
</protein>
<feature type="coiled-coil region" evidence="6">
    <location>
        <begin position="86"/>
        <end position="126"/>
    </location>
</feature>
<keyword evidence="9" id="KW-1185">Reference proteome</keyword>
<evidence type="ECO:0000256" key="2">
    <source>
        <dbReference type="ARBA" id="ARBA00004496"/>
    </source>
</evidence>
<dbReference type="GO" id="GO:0005681">
    <property type="term" value="C:spliceosomal complex"/>
    <property type="evidence" value="ECO:0007669"/>
    <property type="project" value="TreeGrafter"/>
</dbReference>
<dbReference type="InterPro" id="IPR001623">
    <property type="entry name" value="DnaJ_domain"/>
</dbReference>
<gene>
    <name evidence="8" type="ORF">J8A68_001961</name>
</gene>
<evidence type="ECO:0000313" key="9">
    <source>
        <dbReference type="Proteomes" id="UP000694255"/>
    </source>
</evidence>
<dbReference type="Pfam" id="PF00226">
    <property type="entry name" value="DnaJ"/>
    <property type="match status" value="1"/>
</dbReference>
<evidence type="ECO:0000259" key="7">
    <source>
        <dbReference type="PROSITE" id="PS50076"/>
    </source>
</evidence>